<evidence type="ECO:0008006" key="4">
    <source>
        <dbReference type="Google" id="ProtNLM"/>
    </source>
</evidence>
<comment type="caution">
    <text evidence="2">The sequence shown here is derived from an EMBL/GenBank/DDBJ whole genome shotgun (WGS) entry which is preliminary data.</text>
</comment>
<dbReference type="RefSeq" id="WP_284197058.1">
    <property type="nucleotide sequence ID" value="NZ_BSOG01000003.1"/>
</dbReference>
<reference evidence="3" key="1">
    <citation type="journal article" date="2019" name="Int. J. Syst. Evol. Microbiol.">
        <title>The Global Catalogue of Microorganisms (GCM) 10K type strain sequencing project: providing services to taxonomists for standard genome sequencing and annotation.</title>
        <authorList>
            <consortium name="The Broad Institute Genomics Platform"/>
            <consortium name="The Broad Institute Genome Sequencing Center for Infectious Disease"/>
            <person name="Wu L."/>
            <person name="Ma J."/>
        </authorList>
    </citation>
    <scope>NUCLEOTIDE SEQUENCE [LARGE SCALE GENOMIC DNA]</scope>
    <source>
        <strain evidence="3">NBRC 110044</strain>
    </source>
</reference>
<accession>A0ABQ5YJV1</accession>
<proteinExistence type="predicted"/>
<feature type="chain" id="PRO_5047441919" description="DUF4375 domain-containing protein" evidence="1">
    <location>
        <begin position="23"/>
        <end position="320"/>
    </location>
</feature>
<evidence type="ECO:0000313" key="2">
    <source>
        <dbReference type="EMBL" id="GLR13962.1"/>
    </source>
</evidence>
<organism evidence="2 3">
    <name type="scientific">Chitinimonas prasina</name>
    <dbReference type="NCBI Taxonomy" id="1434937"/>
    <lineage>
        <taxon>Bacteria</taxon>
        <taxon>Pseudomonadati</taxon>
        <taxon>Pseudomonadota</taxon>
        <taxon>Betaproteobacteria</taxon>
        <taxon>Neisseriales</taxon>
        <taxon>Chitinibacteraceae</taxon>
        <taxon>Chitinimonas</taxon>
    </lineage>
</organism>
<dbReference type="Proteomes" id="UP001156706">
    <property type="component" value="Unassembled WGS sequence"/>
</dbReference>
<keyword evidence="3" id="KW-1185">Reference proteome</keyword>
<keyword evidence="1" id="KW-0732">Signal</keyword>
<evidence type="ECO:0000256" key="1">
    <source>
        <dbReference type="SAM" id="SignalP"/>
    </source>
</evidence>
<protein>
    <recommendedName>
        <fullName evidence="4">DUF4375 domain-containing protein</fullName>
    </recommendedName>
</protein>
<sequence length="320" mass="34789">MLKKSLWIGLAALLLLSLALFAFRTTQPANTQPRPTAPSTPTVASAQAGTSLFDRAQPSANATAIAAGYSLQTTDDVYSEFLKYRNDPSPDGPAFALKALYMCQLFSTQKSRQTIREAEKGYFSPSFRRIIDRCQGFLNIPTAEWKKLARALEAEAIKRAGPASLAQRAFSLPAGAPQVRQELAGMVQQGNLVGLEAFSGSGADQHLGYLLNGETMGMEPYEANHMLFLALRYAICDAGMPCGPESPIGALRCQLTESLLAINPQSTLRCTTGPDALPAYNAYGSSMSDMTPTQQQFITHWRKQFNHAINNRDPSLFAAR</sequence>
<dbReference type="EMBL" id="BSOG01000003">
    <property type="protein sequence ID" value="GLR13962.1"/>
    <property type="molecule type" value="Genomic_DNA"/>
</dbReference>
<evidence type="ECO:0000313" key="3">
    <source>
        <dbReference type="Proteomes" id="UP001156706"/>
    </source>
</evidence>
<name>A0ABQ5YJV1_9NEIS</name>
<feature type="signal peptide" evidence="1">
    <location>
        <begin position="1"/>
        <end position="22"/>
    </location>
</feature>
<gene>
    <name evidence="2" type="ORF">GCM10007907_27520</name>
</gene>